<reference evidence="1" key="1">
    <citation type="journal article" date="2014" name="Front. Microbiol.">
        <title>High frequency of phylogenetically diverse reductive dehalogenase-homologous genes in deep subseafloor sedimentary metagenomes.</title>
        <authorList>
            <person name="Kawai M."/>
            <person name="Futagami T."/>
            <person name="Toyoda A."/>
            <person name="Takaki Y."/>
            <person name="Nishi S."/>
            <person name="Hori S."/>
            <person name="Arai W."/>
            <person name="Tsubouchi T."/>
            <person name="Morono Y."/>
            <person name="Uchiyama I."/>
            <person name="Ito T."/>
            <person name="Fujiyama A."/>
            <person name="Inagaki F."/>
            <person name="Takami H."/>
        </authorList>
    </citation>
    <scope>NUCLEOTIDE SEQUENCE</scope>
    <source>
        <strain evidence="1">Expedition CK06-06</strain>
    </source>
</reference>
<dbReference type="CDD" id="cd00063">
    <property type="entry name" value="FN3"/>
    <property type="match status" value="1"/>
</dbReference>
<dbReference type="InterPro" id="IPR013783">
    <property type="entry name" value="Ig-like_fold"/>
</dbReference>
<dbReference type="AlphaFoldDB" id="X1FCL1"/>
<evidence type="ECO:0000313" key="1">
    <source>
        <dbReference type="EMBL" id="GAH30295.1"/>
    </source>
</evidence>
<sequence length="105" mass="10933">VTTDPDTGRGAIAATINGTLNQDGGEACECGFEWGLSNKYGTVTPIESKTTGEAFSQVIGGLFPGTTYHFRAFATNSVGTSYGADRSFATALVISKAFALAREEL</sequence>
<dbReference type="SUPFAM" id="SSF49265">
    <property type="entry name" value="Fibronectin type III"/>
    <property type="match status" value="1"/>
</dbReference>
<dbReference type="InterPro" id="IPR036116">
    <property type="entry name" value="FN3_sf"/>
</dbReference>
<dbReference type="EMBL" id="BARU01002653">
    <property type="protein sequence ID" value="GAH30295.1"/>
    <property type="molecule type" value="Genomic_DNA"/>
</dbReference>
<organism evidence="1">
    <name type="scientific">marine sediment metagenome</name>
    <dbReference type="NCBI Taxonomy" id="412755"/>
    <lineage>
        <taxon>unclassified sequences</taxon>
        <taxon>metagenomes</taxon>
        <taxon>ecological metagenomes</taxon>
    </lineage>
</organism>
<protein>
    <recommendedName>
        <fullName evidence="2">Fibronectin type-III domain-containing protein</fullName>
    </recommendedName>
</protein>
<feature type="non-terminal residue" evidence="1">
    <location>
        <position position="1"/>
    </location>
</feature>
<name>X1FCL1_9ZZZZ</name>
<accession>X1FCL1</accession>
<proteinExistence type="predicted"/>
<dbReference type="Gene3D" id="2.60.40.10">
    <property type="entry name" value="Immunoglobulins"/>
    <property type="match status" value="1"/>
</dbReference>
<comment type="caution">
    <text evidence="1">The sequence shown here is derived from an EMBL/GenBank/DDBJ whole genome shotgun (WGS) entry which is preliminary data.</text>
</comment>
<evidence type="ECO:0008006" key="2">
    <source>
        <dbReference type="Google" id="ProtNLM"/>
    </source>
</evidence>
<dbReference type="InterPro" id="IPR003961">
    <property type="entry name" value="FN3_dom"/>
</dbReference>
<gene>
    <name evidence="1" type="ORF">S03H2_06163</name>
</gene>